<keyword evidence="7" id="KW-0539">Nucleus</keyword>
<evidence type="ECO:0000259" key="14">
    <source>
        <dbReference type="PROSITE" id="PS50174"/>
    </source>
</evidence>
<dbReference type="Gene3D" id="4.10.1060.10">
    <property type="entry name" value="Zinc finger, RanBP2-type"/>
    <property type="match status" value="1"/>
</dbReference>
<feature type="compositionally biased region" description="Basic and acidic residues" evidence="11">
    <location>
        <begin position="1"/>
        <end position="79"/>
    </location>
</feature>
<dbReference type="SUPFAM" id="SSF90209">
    <property type="entry name" value="Ran binding protein zinc finger-like"/>
    <property type="match status" value="1"/>
</dbReference>
<dbReference type="PROSITE" id="PS01358">
    <property type="entry name" value="ZF_RANBP2_1"/>
    <property type="match status" value="1"/>
</dbReference>
<reference evidence="16" key="3">
    <citation type="submission" date="2025-09" db="UniProtKB">
        <authorList>
            <consortium name="Ensembl"/>
        </authorList>
    </citation>
    <scope>IDENTIFICATION</scope>
</reference>
<feature type="domain" description="RRM" evidence="12">
    <location>
        <begin position="219"/>
        <end position="303"/>
    </location>
</feature>
<dbReference type="InterPro" id="IPR013087">
    <property type="entry name" value="Znf_C2H2_type"/>
</dbReference>
<dbReference type="PROSITE" id="PS50174">
    <property type="entry name" value="G_PATCH"/>
    <property type="match status" value="1"/>
</dbReference>
<dbReference type="Pfam" id="PF00641">
    <property type="entry name" value="Zn_ribbon_RanBP"/>
    <property type="match status" value="1"/>
</dbReference>
<evidence type="ECO:0000256" key="8">
    <source>
        <dbReference type="PROSITE-ProRule" id="PRU00176"/>
    </source>
</evidence>
<dbReference type="Proteomes" id="UP000472267">
    <property type="component" value="Chromosome 5"/>
</dbReference>
<keyword evidence="6 8" id="KW-0694">RNA-binding</keyword>
<feature type="coiled-coil region" evidence="10">
    <location>
        <begin position="560"/>
        <end position="594"/>
    </location>
</feature>
<keyword evidence="5" id="KW-0862">Zinc</keyword>
<dbReference type="PANTHER" id="PTHR13948:SF21">
    <property type="entry name" value="RNA-BINDING PROTEIN 5"/>
    <property type="match status" value="1"/>
</dbReference>
<evidence type="ECO:0000313" key="17">
    <source>
        <dbReference type="Proteomes" id="UP000472267"/>
    </source>
</evidence>
<dbReference type="PROSITE" id="PS50199">
    <property type="entry name" value="ZF_RANBP2_2"/>
    <property type="match status" value="1"/>
</dbReference>
<dbReference type="InterPro" id="IPR000467">
    <property type="entry name" value="G_patch_dom"/>
</dbReference>
<keyword evidence="10" id="KW-0175">Coiled coil</keyword>
<dbReference type="Pfam" id="PF01585">
    <property type="entry name" value="G-patch"/>
    <property type="match status" value="1"/>
</dbReference>
<dbReference type="InterPro" id="IPR001876">
    <property type="entry name" value="Znf_RanBP2"/>
</dbReference>
<dbReference type="SMART" id="SM00443">
    <property type="entry name" value="G_patch"/>
    <property type="match status" value="1"/>
</dbReference>
<dbReference type="GO" id="GO:0000398">
    <property type="term" value="P:mRNA splicing, via spliceosome"/>
    <property type="evidence" value="ECO:0007669"/>
    <property type="project" value="TreeGrafter"/>
</dbReference>
<evidence type="ECO:0000256" key="2">
    <source>
        <dbReference type="ARBA" id="ARBA00022723"/>
    </source>
</evidence>
<feature type="region of interest" description="Disordered" evidence="11">
    <location>
        <begin position="393"/>
        <end position="431"/>
    </location>
</feature>
<dbReference type="InterPro" id="IPR036443">
    <property type="entry name" value="Znf_RanBP2_sf"/>
</dbReference>
<feature type="compositionally biased region" description="Basic and acidic residues" evidence="11">
    <location>
        <begin position="90"/>
        <end position="101"/>
    </location>
</feature>
<feature type="compositionally biased region" description="Polar residues" evidence="11">
    <location>
        <begin position="394"/>
        <end position="404"/>
    </location>
</feature>
<evidence type="ECO:0000256" key="3">
    <source>
        <dbReference type="ARBA" id="ARBA00022737"/>
    </source>
</evidence>
<keyword evidence="17" id="KW-1185">Reference proteome</keyword>
<evidence type="ECO:0008006" key="18">
    <source>
        <dbReference type="Google" id="ProtNLM"/>
    </source>
</evidence>
<dbReference type="InterPro" id="IPR012677">
    <property type="entry name" value="Nucleotide-bd_a/b_plait_sf"/>
</dbReference>
<feature type="domain" description="RanBP2-type" evidence="15">
    <location>
        <begin position="186"/>
        <end position="215"/>
    </location>
</feature>
<evidence type="ECO:0000259" key="15">
    <source>
        <dbReference type="PROSITE" id="PS50199"/>
    </source>
</evidence>
<dbReference type="PROSITE" id="PS50102">
    <property type="entry name" value="RRM"/>
    <property type="match status" value="2"/>
</dbReference>
<keyword evidence="4 9" id="KW-0863">Zinc-finger</keyword>
<evidence type="ECO:0000256" key="7">
    <source>
        <dbReference type="ARBA" id="ARBA00023242"/>
    </source>
</evidence>
<proteinExistence type="predicted"/>
<evidence type="ECO:0000256" key="9">
    <source>
        <dbReference type="PROSITE-ProRule" id="PRU00322"/>
    </source>
</evidence>
<dbReference type="SMART" id="SM00360">
    <property type="entry name" value="RRM"/>
    <property type="match status" value="2"/>
</dbReference>
<feature type="compositionally biased region" description="Basic and acidic residues" evidence="11">
    <location>
        <begin position="411"/>
        <end position="421"/>
    </location>
</feature>
<accession>A0A672IAA9</accession>
<feature type="domain" description="C2H2-type" evidence="13">
    <location>
        <begin position="532"/>
        <end position="562"/>
    </location>
</feature>
<organism evidence="16 17">
    <name type="scientific">Salarias fasciatus</name>
    <name type="common">Jewelled blenny</name>
    <name type="synonym">Blennius fasciatus</name>
    <dbReference type="NCBI Taxonomy" id="181472"/>
    <lineage>
        <taxon>Eukaryota</taxon>
        <taxon>Metazoa</taxon>
        <taxon>Chordata</taxon>
        <taxon>Craniata</taxon>
        <taxon>Vertebrata</taxon>
        <taxon>Euteleostomi</taxon>
        <taxon>Actinopterygii</taxon>
        <taxon>Neopterygii</taxon>
        <taxon>Teleostei</taxon>
        <taxon>Neoteleostei</taxon>
        <taxon>Acanthomorphata</taxon>
        <taxon>Ovalentaria</taxon>
        <taxon>Blenniimorphae</taxon>
        <taxon>Blenniiformes</taxon>
        <taxon>Blennioidei</taxon>
        <taxon>Blenniidae</taxon>
        <taxon>Salariinae</taxon>
        <taxon>Salarias</taxon>
    </lineage>
</organism>
<dbReference type="GO" id="GO:0005634">
    <property type="term" value="C:nucleus"/>
    <property type="evidence" value="ECO:0007669"/>
    <property type="project" value="UniProtKB-SubCell"/>
</dbReference>
<dbReference type="Gene3D" id="3.30.160.60">
    <property type="entry name" value="Classic Zinc Finger"/>
    <property type="match status" value="1"/>
</dbReference>
<dbReference type="GO" id="GO:0003723">
    <property type="term" value="F:RNA binding"/>
    <property type="evidence" value="ECO:0007669"/>
    <property type="project" value="UniProtKB-UniRule"/>
</dbReference>
<keyword evidence="2" id="KW-0479">Metal-binding</keyword>
<dbReference type="Gene3D" id="3.30.70.330">
    <property type="match status" value="2"/>
</dbReference>
<evidence type="ECO:0000256" key="1">
    <source>
        <dbReference type="ARBA" id="ARBA00004123"/>
    </source>
</evidence>
<reference evidence="16" key="1">
    <citation type="submission" date="2019-06" db="EMBL/GenBank/DDBJ databases">
        <authorList>
            <consortium name="Wellcome Sanger Institute Data Sharing"/>
        </authorList>
    </citation>
    <scope>NUCLEOTIDE SEQUENCE [LARGE SCALE GENOMIC DNA]</scope>
</reference>
<gene>
    <name evidence="16" type="primary">rbm5</name>
</gene>
<feature type="domain" description="G-patch" evidence="14">
    <location>
        <begin position="629"/>
        <end position="675"/>
    </location>
</feature>
<dbReference type="GO" id="GO:0008270">
    <property type="term" value="F:zinc ion binding"/>
    <property type="evidence" value="ECO:0007669"/>
    <property type="project" value="UniProtKB-KW"/>
</dbReference>
<evidence type="ECO:0000256" key="4">
    <source>
        <dbReference type="ARBA" id="ARBA00022771"/>
    </source>
</evidence>
<dbReference type="InterPro" id="IPR035979">
    <property type="entry name" value="RBD_domain_sf"/>
</dbReference>
<evidence type="ECO:0000256" key="6">
    <source>
        <dbReference type="ARBA" id="ARBA00022884"/>
    </source>
</evidence>
<evidence type="ECO:0000313" key="16">
    <source>
        <dbReference type="Ensembl" id="ENSSFAP00005038638.1"/>
    </source>
</evidence>
<dbReference type="InterPro" id="IPR000504">
    <property type="entry name" value="RRM_dom"/>
</dbReference>
<sequence>MGADKRISRTERSGRYGSDQSRDESEWRDRRERDPERDHNMRRWGDERRNDRYEGDRRGSRDSPEPRERKRRNSDRSEDGYQSDGDYPDQDYRREPGEEKKSKTIMLWGLAPHITEDDICFAIDQLEGPQPVDVRLMKKKTGISRGFAFVDFYHLQDATRWMETNQKRLTIQGKSVDMHYSHPRNKFEDWLCNTCGLYNFRRRLKCFRCGAAKAGKHPGTIILRNIAPMTTVEAIMTALAPYANLAANNIRLIKDKQTGQNRGFAFVQLSSPLEASQLLTILQGLQPPLRLDGKTIGVDYAKSARKDLLLPDGNRVSAFSVASTAIAAAQWSSSQVDPVPASVPPFSTRRSGPDISTYQYDESSCHYYYNSQTQQYLYWDSEKQTYVPAPASATAGQNENTATGSAAPGSKEAKEGKEKKDKPKSKTAQQIAKDMERWAKSLNKQKENFKSSFQPISQEERKEAAAADAGYTLFEKKAGLDRLMPEMLRGPEEEAPCALVAAYSGDSDPEEAAAELESGDGIQDKLTDWKKLACLLCRRQFPNKESLIRHQQLSDLHKKNLEVLRRSKMTEAELEELERKETEMKYRDRAAERREKYGIPEPPAPKKKKFNQPAQVINYEQPTKDGLNSDNIGNKMLQAMGWKEGKGLGRNQQGITTPIEAQLRTKGAGLGTKGTNYTLSASDTYKDAVRKAMFARFTELE</sequence>
<dbReference type="PROSITE" id="PS50157">
    <property type="entry name" value="ZINC_FINGER_C2H2_2"/>
    <property type="match status" value="1"/>
</dbReference>
<dbReference type="SUPFAM" id="SSF54928">
    <property type="entry name" value="RNA-binding domain, RBD"/>
    <property type="match status" value="2"/>
</dbReference>
<evidence type="ECO:0000259" key="12">
    <source>
        <dbReference type="PROSITE" id="PS50102"/>
    </source>
</evidence>
<dbReference type="AlphaFoldDB" id="A0A672IAA9"/>
<evidence type="ECO:0000256" key="5">
    <source>
        <dbReference type="ARBA" id="ARBA00022833"/>
    </source>
</evidence>
<dbReference type="Pfam" id="PF00076">
    <property type="entry name" value="RRM_1"/>
    <property type="match status" value="1"/>
</dbReference>
<dbReference type="SMART" id="SM00547">
    <property type="entry name" value="ZnF_RBZ"/>
    <property type="match status" value="1"/>
</dbReference>
<comment type="subcellular location">
    <subcellularLocation>
        <location evidence="1">Nucleus</location>
    </subcellularLocation>
</comment>
<dbReference type="CDD" id="cd12755">
    <property type="entry name" value="RRM2_RBM5"/>
    <property type="match status" value="1"/>
</dbReference>
<reference evidence="16" key="2">
    <citation type="submission" date="2025-08" db="UniProtKB">
        <authorList>
            <consortium name="Ensembl"/>
        </authorList>
    </citation>
    <scope>IDENTIFICATION</scope>
</reference>
<feature type="domain" description="RRM" evidence="12">
    <location>
        <begin position="103"/>
        <end position="183"/>
    </location>
</feature>
<evidence type="ECO:0000256" key="10">
    <source>
        <dbReference type="SAM" id="Coils"/>
    </source>
</evidence>
<evidence type="ECO:0000256" key="11">
    <source>
        <dbReference type="SAM" id="MobiDB-lite"/>
    </source>
</evidence>
<dbReference type="Ensembl" id="ENSSFAT00005040077.1">
    <property type="protein sequence ID" value="ENSSFAP00005038638.1"/>
    <property type="gene ID" value="ENSSFAG00005019357.1"/>
</dbReference>
<dbReference type="FunFam" id="3.30.70.330:FF:000110">
    <property type="entry name" value="RNA-binding protein 10 isoform X1"/>
    <property type="match status" value="1"/>
</dbReference>
<name>A0A672IAA9_SALFA</name>
<evidence type="ECO:0000259" key="13">
    <source>
        <dbReference type="PROSITE" id="PS50157"/>
    </source>
</evidence>
<feature type="region of interest" description="Disordered" evidence="11">
    <location>
        <begin position="1"/>
        <end position="101"/>
    </location>
</feature>
<dbReference type="InterPro" id="IPR034993">
    <property type="entry name" value="RBM5_RRM2"/>
</dbReference>
<dbReference type="PANTHER" id="PTHR13948">
    <property type="entry name" value="RNA-BINDING PROTEIN"/>
    <property type="match status" value="1"/>
</dbReference>
<protein>
    <recommendedName>
        <fullName evidence="18">RNA binding motif protein 5</fullName>
    </recommendedName>
</protein>
<keyword evidence="3" id="KW-0677">Repeat</keyword>